<name>A0A401IUW8_9LACO</name>
<feature type="domain" description="GGDEF" evidence="2">
    <location>
        <begin position="237"/>
        <end position="372"/>
    </location>
</feature>
<dbReference type="SMART" id="SM00267">
    <property type="entry name" value="GGDEF"/>
    <property type="match status" value="1"/>
</dbReference>
<evidence type="ECO:0000259" key="2">
    <source>
        <dbReference type="PROSITE" id="PS50887"/>
    </source>
</evidence>
<feature type="transmembrane region" description="Helical" evidence="1">
    <location>
        <begin position="144"/>
        <end position="164"/>
    </location>
</feature>
<dbReference type="InterPro" id="IPR000160">
    <property type="entry name" value="GGDEF_dom"/>
</dbReference>
<dbReference type="PANTHER" id="PTHR45138:SF9">
    <property type="entry name" value="DIGUANYLATE CYCLASE DGCM-RELATED"/>
    <property type="match status" value="1"/>
</dbReference>
<protein>
    <submittedName>
        <fullName evidence="3">Diguanylate cyclase</fullName>
    </submittedName>
</protein>
<dbReference type="PANTHER" id="PTHR45138">
    <property type="entry name" value="REGULATORY COMPONENTS OF SENSORY TRANSDUCTION SYSTEM"/>
    <property type="match status" value="1"/>
</dbReference>
<keyword evidence="1" id="KW-0812">Transmembrane</keyword>
<gene>
    <name evidence="3" type="ORF">LFYK43_17830</name>
</gene>
<dbReference type="GO" id="GO:0052621">
    <property type="term" value="F:diguanylate cyclase activity"/>
    <property type="evidence" value="ECO:0007669"/>
    <property type="project" value="TreeGrafter"/>
</dbReference>
<dbReference type="RefSeq" id="WP_124977528.1">
    <property type="nucleotide sequence ID" value="NZ_BFFP01000031.1"/>
</dbReference>
<dbReference type="Gene3D" id="3.30.70.270">
    <property type="match status" value="1"/>
</dbReference>
<feature type="transmembrane region" description="Helical" evidence="1">
    <location>
        <begin position="77"/>
        <end position="97"/>
    </location>
</feature>
<dbReference type="PROSITE" id="PS50887">
    <property type="entry name" value="GGDEF"/>
    <property type="match status" value="1"/>
</dbReference>
<dbReference type="InterPro" id="IPR050469">
    <property type="entry name" value="Diguanylate_Cyclase"/>
</dbReference>
<organism evidence="3 4">
    <name type="scientific">Ligilactobacillus salitolerans</name>
    <dbReference type="NCBI Taxonomy" id="1808352"/>
    <lineage>
        <taxon>Bacteria</taxon>
        <taxon>Bacillati</taxon>
        <taxon>Bacillota</taxon>
        <taxon>Bacilli</taxon>
        <taxon>Lactobacillales</taxon>
        <taxon>Lactobacillaceae</taxon>
        <taxon>Ligilactobacillus</taxon>
    </lineage>
</organism>
<proteinExistence type="predicted"/>
<dbReference type="EMBL" id="BFFP01000031">
    <property type="protein sequence ID" value="GBG95324.1"/>
    <property type="molecule type" value="Genomic_DNA"/>
</dbReference>
<dbReference type="Proteomes" id="UP000286848">
    <property type="component" value="Unassembled WGS sequence"/>
</dbReference>
<sequence>MKSDFLVELIVSWFFVIGIAAIYHLTADVLEHGLKKRALKTNLVSAREVYKLLYFASIFIILLFVQKALHLQLLGNVQLVCLSIFLSIDADVQAYLVVGGVNTGVFLSRCMFMPRTYLPFSLILWFSLMLLLSLSFWAAHHGRWLQWLAALSGGVSFWGMAWFFLKLSLTDLLIQLGTYILLVSATLPFVFLFAKAKQKSLRIKNENCIDALTGAKNYRCFTRDFNRAVKESQAKRQTLAFVMLDIDYFKDINDRYGHPVGNLTLRKMTTEVKLCISQLCPTAEIYRLGGEEFGILLYGQNSAATQAFATECRTRITRLAIPTEQGRIYITGSIGYDFLTVQDNADEFYSRVDQYLYQAKANGRSRVVGPLERLGADLVSN</sequence>
<feature type="transmembrane region" description="Helical" evidence="1">
    <location>
        <begin position="117"/>
        <end position="137"/>
    </location>
</feature>
<feature type="transmembrane region" description="Helical" evidence="1">
    <location>
        <begin position="176"/>
        <end position="194"/>
    </location>
</feature>
<feature type="transmembrane region" description="Helical" evidence="1">
    <location>
        <begin position="5"/>
        <end position="25"/>
    </location>
</feature>
<evidence type="ECO:0000313" key="3">
    <source>
        <dbReference type="EMBL" id="GBG95324.1"/>
    </source>
</evidence>
<dbReference type="SUPFAM" id="SSF55073">
    <property type="entry name" value="Nucleotide cyclase"/>
    <property type="match status" value="1"/>
</dbReference>
<dbReference type="InterPro" id="IPR043128">
    <property type="entry name" value="Rev_trsase/Diguanyl_cyclase"/>
</dbReference>
<dbReference type="CDD" id="cd01949">
    <property type="entry name" value="GGDEF"/>
    <property type="match status" value="1"/>
</dbReference>
<keyword evidence="1" id="KW-0472">Membrane</keyword>
<feature type="transmembrane region" description="Helical" evidence="1">
    <location>
        <begin position="49"/>
        <end position="65"/>
    </location>
</feature>
<reference evidence="3 4" key="1">
    <citation type="journal article" date="2019" name="Int. J. Syst. Evol. Microbiol.">
        <title>Lactobacillus salitolerans sp. nov., a novel lactic acid bacterium isolated from spent mushroom substrates.</title>
        <authorList>
            <person name="Tohno M."/>
            <person name="Tanizawa Y."/>
            <person name="Kojima Y."/>
            <person name="Sakamoto M."/>
            <person name="Nakamura Y."/>
            <person name="Ohkuma M."/>
            <person name="Kobayashi H."/>
        </authorList>
    </citation>
    <scope>NUCLEOTIDE SEQUENCE [LARGE SCALE GENOMIC DNA]</scope>
    <source>
        <strain evidence="3 4">YK43</strain>
    </source>
</reference>
<dbReference type="NCBIfam" id="TIGR00254">
    <property type="entry name" value="GGDEF"/>
    <property type="match status" value="1"/>
</dbReference>
<evidence type="ECO:0000256" key="1">
    <source>
        <dbReference type="SAM" id="Phobius"/>
    </source>
</evidence>
<accession>A0A401IUW8</accession>
<dbReference type="InterPro" id="IPR029787">
    <property type="entry name" value="Nucleotide_cyclase"/>
</dbReference>
<dbReference type="Pfam" id="PF00990">
    <property type="entry name" value="GGDEF"/>
    <property type="match status" value="1"/>
</dbReference>
<keyword evidence="1" id="KW-1133">Transmembrane helix</keyword>
<dbReference type="AlphaFoldDB" id="A0A401IUW8"/>
<evidence type="ECO:0000313" key="4">
    <source>
        <dbReference type="Proteomes" id="UP000286848"/>
    </source>
</evidence>
<dbReference type="OrthoDB" id="9759607at2"/>
<comment type="caution">
    <text evidence="3">The sequence shown here is derived from an EMBL/GenBank/DDBJ whole genome shotgun (WGS) entry which is preliminary data.</text>
</comment>
<keyword evidence="4" id="KW-1185">Reference proteome</keyword>